<dbReference type="Gene3D" id="1.20.120.550">
    <property type="entry name" value="Membrane associated eicosanoid/glutathione metabolism-like domain"/>
    <property type="match status" value="1"/>
</dbReference>
<evidence type="ECO:0000256" key="4">
    <source>
        <dbReference type="ARBA" id="ARBA00023136"/>
    </source>
</evidence>
<dbReference type="InterPro" id="IPR050997">
    <property type="entry name" value="MAPEG"/>
</dbReference>
<keyword evidence="7" id="KW-1185">Reference proteome</keyword>
<evidence type="ECO:0000313" key="6">
    <source>
        <dbReference type="EMBL" id="KNE67894.1"/>
    </source>
</evidence>
<keyword evidence="4 5" id="KW-0472">Membrane</keyword>
<evidence type="ECO:0008006" key="8">
    <source>
        <dbReference type="Google" id="ProtNLM"/>
    </source>
</evidence>
<dbReference type="SUPFAM" id="SSF161084">
    <property type="entry name" value="MAPEG domain-like"/>
    <property type="match status" value="1"/>
</dbReference>
<gene>
    <name evidence="6" type="ORF">AMAG_12612</name>
</gene>
<dbReference type="GO" id="GO:0016020">
    <property type="term" value="C:membrane"/>
    <property type="evidence" value="ECO:0007669"/>
    <property type="project" value="UniProtKB-SubCell"/>
</dbReference>
<evidence type="ECO:0000256" key="1">
    <source>
        <dbReference type="ARBA" id="ARBA00004141"/>
    </source>
</evidence>
<sequence length="149" mass="16601">MSTITLPEDFGMVVLSLVVLNFHYVSSSRYVMAARKKLKIDYPDMGNGRYAAKLTDAQWHEFNSAQRAHQNYLEQLPVVNTIVFLSGLFNPKWTAGLTALYAVGRQMYTSGYVTNGPQGRVAGTRLFYPAFFGMVGITIHGAIKSLGWL</sequence>
<comment type="subcellular location">
    <subcellularLocation>
        <location evidence="1">Membrane</location>
        <topology evidence="1">Multi-pass membrane protein</topology>
    </subcellularLocation>
</comment>
<evidence type="ECO:0000256" key="5">
    <source>
        <dbReference type="SAM" id="Phobius"/>
    </source>
</evidence>
<evidence type="ECO:0000313" key="7">
    <source>
        <dbReference type="Proteomes" id="UP000054350"/>
    </source>
</evidence>
<keyword evidence="2 5" id="KW-0812">Transmembrane</keyword>
<dbReference type="PANTHER" id="PTHR10250:SF26">
    <property type="entry name" value="GLUTATHIONE S-TRANSFERASE 3, MITOCHONDRIAL"/>
    <property type="match status" value="1"/>
</dbReference>
<dbReference type="Proteomes" id="UP000054350">
    <property type="component" value="Unassembled WGS sequence"/>
</dbReference>
<dbReference type="InterPro" id="IPR001129">
    <property type="entry name" value="Membr-assoc_MAPEG"/>
</dbReference>
<protein>
    <recommendedName>
        <fullName evidence="8">MAPEG family protein</fullName>
    </recommendedName>
</protein>
<dbReference type="GO" id="GO:0004364">
    <property type="term" value="F:glutathione transferase activity"/>
    <property type="evidence" value="ECO:0007669"/>
    <property type="project" value="TreeGrafter"/>
</dbReference>
<organism evidence="6 7">
    <name type="scientific">Allomyces macrogynus (strain ATCC 38327)</name>
    <name type="common">Allomyces javanicus var. macrogynus</name>
    <dbReference type="NCBI Taxonomy" id="578462"/>
    <lineage>
        <taxon>Eukaryota</taxon>
        <taxon>Fungi</taxon>
        <taxon>Fungi incertae sedis</taxon>
        <taxon>Blastocladiomycota</taxon>
        <taxon>Blastocladiomycetes</taxon>
        <taxon>Blastocladiales</taxon>
        <taxon>Blastocladiaceae</taxon>
        <taxon>Allomyces</taxon>
    </lineage>
</organism>
<proteinExistence type="predicted"/>
<dbReference type="GO" id="GO:0005783">
    <property type="term" value="C:endoplasmic reticulum"/>
    <property type="evidence" value="ECO:0007669"/>
    <property type="project" value="TreeGrafter"/>
</dbReference>
<reference evidence="7" key="2">
    <citation type="submission" date="2009-11" db="EMBL/GenBank/DDBJ databases">
        <title>The Genome Sequence of Allomyces macrogynus strain ATCC 38327.</title>
        <authorList>
            <consortium name="The Broad Institute Genome Sequencing Platform"/>
            <person name="Russ C."/>
            <person name="Cuomo C."/>
            <person name="Shea T."/>
            <person name="Young S.K."/>
            <person name="Zeng Q."/>
            <person name="Koehrsen M."/>
            <person name="Haas B."/>
            <person name="Borodovsky M."/>
            <person name="Guigo R."/>
            <person name="Alvarado L."/>
            <person name="Berlin A."/>
            <person name="Borenstein D."/>
            <person name="Chen Z."/>
            <person name="Engels R."/>
            <person name="Freedman E."/>
            <person name="Gellesch M."/>
            <person name="Goldberg J."/>
            <person name="Griggs A."/>
            <person name="Gujja S."/>
            <person name="Heiman D."/>
            <person name="Hepburn T."/>
            <person name="Howarth C."/>
            <person name="Jen D."/>
            <person name="Larson L."/>
            <person name="Lewis B."/>
            <person name="Mehta T."/>
            <person name="Park D."/>
            <person name="Pearson M."/>
            <person name="Roberts A."/>
            <person name="Saif S."/>
            <person name="Shenoy N."/>
            <person name="Sisk P."/>
            <person name="Stolte C."/>
            <person name="Sykes S."/>
            <person name="Walk T."/>
            <person name="White J."/>
            <person name="Yandava C."/>
            <person name="Burger G."/>
            <person name="Gray M.W."/>
            <person name="Holland P.W.H."/>
            <person name="King N."/>
            <person name="Lang F.B.F."/>
            <person name="Roger A.J."/>
            <person name="Ruiz-Trillo I."/>
            <person name="Lander E."/>
            <person name="Nusbaum C."/>
        </authorList>
    </citation>
    <scope>NUCLEOTIDE SEQUENCE [LARGE SCALE GENOMIC DNA]</scope>
    <source>
        <strain evidence="7">ATCC 38327</strain>
    </source>
</reference>
<evidence type="ECO:0000256" key="2">
    <source>
        <dbReference type="ARBA" id="ARBA00022692"/>
    </source>
</evidence>
<dbReference type="AlphaFoldDB" id="A0A0L0SZW0"/>
<dbReference type="OMA" id="ACQHLGW"/>
<evidence type="ECO:0000256" key="3">
    <source>
        <dbReference type="ARBA" id="ARBA00022989"/>
    </source>
</evidence>
<dbReference type="GO" id="GO:0005635">
    <property type="term" value="C:nuclear envelope"/>
    <property type="evidence" value="ECO:0007669"/>
    <property type="project" value="TreeGrafter"/>
</dbReference>
<dbReference type="GO" id="GO:0004602">
    <property type="term" value="F:glutathione peroxidase activity"/>
    <property type="evidence" value="ECO:0007669"/>
    <property type="project" value="TreeGrafter"/>
</dbReference>
<dbReference type="PANTHER" id="PTHR10250">
    <property type="entry name" value="MICROSOMAL GLUTATHIONE S-TRANSFERASE"/>
    <property type="match status" value="1"/>
</dbReference>
<keyword evidence="3 5" id="KW-1133">Transmembrane helix</keyword>
<dbReference type="OrthoDB" id="410651at2759"/>
<name>A0A0L0SZW0_ALLM3</name>
<feature type="transmembrane region" description="Helical" evidence="5">
    <location>
        <begin position="126"/>
        <end position="143"/>
    </location>
</feature>
<dbReference type="VEuPathDB" id="FungiDB:AMAG_12612"/>
<reference evidence="6 7" key="1">
    <citation type="submission" date="2009-11" db="EMBL/GenBank/DDBJ databases">
        <title>Annotation of Allomyces macrogynus ATCC 38327.</title>
        <authorList>
            <consortium name="The Broad Institute Genome Sequencing Platform"/>
            <person name="Russ C."/>
            <person name="Cuomo C."/>
            <person name="Burger G."/>
            <person name="Gray M.W."/>
            <person name="Holland P.W.H."/>
            <person name="King N."/>
            <person name="Lang F.B.F."/>
            <person name="Roger A.J."/>
            <person name="Ruiz-Trillo I."/>
            <person name="Young S.K."/>
            <person name="Zeng Q."/>
            <person name="Gargeya S."/>
            <person name="Fitzgerald M."/>
            <person name="Haas B."/>
            <person name="Abouelleil A."/>
            <person name="Alvarado L."/>
            <person name="Arachchi H.M."/>
            <person name="Berlin A."/>
            <person name="Chapman S.B."/>
            <person name="Gearin G."/>
            <person name="Goldberg J."/>
            <person name="Griggs A."/>
            <person name="Gujja S."/>
            <person name="Hansen M."/>
            <person name="Heiman D."/>
            <person name="Howarth C."/>
            <person name="Larimer J."/>
            <person name="Lui A."/>
            <person name="MacDonald P.J.P."/>
            <person name="McCowen C."/>
            <person name="Montmayeur A."/>
            <person name="Murphy C."/>
            <person name="Neiman D."/>
            <person name="Pearson M."/>
            <person name="Priest M."/>
            <person name="Roberts A."/>
            <person name="Saif S."/>
            <person name="Shea T."/>
            <person name="Sisk P."/>
            <person name="Stolte C."/>
            <person name="Sykes S."/>
            <person name="Wortman J."/>
            <person name="Nusbaum C."/>
            <person name="Birren B."/>
        </authorList>
    </citation>
    <scope>NUCLEOTIDE SEQUENCE [LARGE SCALE GENOMIC DNA]</scope>
    <source>
        <strain evidence="6 7">ATCC 38327</strain>
    </source>
</reference>
<feature type="transmembrane region" description="Helical" evidence="5">
    <location>
        <begin position="12"/>
        <end position="32"/>
    </location>
</feature>
<dbReference type="EMBL" id="GG745354">
    <property type="protein sequence ID" value="KNE67894.1"/>
    <property type="molecule type" value="Genomic_DNA"/>
</dbReference>
<accession>A0A0L0SZW0</accession>
<dbReference type="InterPro" id="IPR023352">
    <property type="entry name" value="MAPEG-like_dom_sf"/>
</dbReference>
<dbReference type="Pfam" id="PF01124">
    <property type="entry name" value="MAPEG"/>
    <property type="match status" value="1"/>
</dbReference>